<keyword evidence="1" id="KW-0472">Membrane</keyword>
<proteinExistence type="predicted"/>
<feature type="transmembrane region" description="Helical" evidence="1">
    <location>
        <begin position="69"/>
        <end position="87"/>
    </location>
</feature>
<organism evidence="2">
    <name type="scientific">Vibrio vulnificus</name>
    <dbReference type="NCBI Taxonomy" id="672"/>
    <lineage>
        <taxon>Bacteria</taxon>
        <taxon>Pseudomonadati</taxon>
        <taxon>Pseudomonadota</taxon>
        <taxon>Gammaproteobacteria</taxon>
        <taxon>Vibrionales</taxon>
        <taxon>Vibrionaceae</taxon>
        <taxon>Vibrio</taxon>
    </lineage>
</organism>
<feature type="transmembrane region" description="Helical" evidence="1">
    <location>
        <begin position="12"/>
        <end position="31"/>
    </location>
</feature>
<keyword evidence="1" id="KW-0812">Transmembrane</keyword>
<evidence type="ECO:0000313" key="2">
    <source>
        <dbReference type="EMBL" id="BBE39040.1"/>
    </source>
</evidence>
<dbReference type="RefSeq" id="WP_011150432.1">
    <property type="nucleotide sequence ID" value="NZ_RBWP01000028.1"/>
</dbReference>
<dbReference type="AlphaFoldDB" id="A0A6S4PXQ4"/>
<accession>A0A6S4PXQ4</accession>
<protein>
    <submittedName>
        <fullName evidence="2">Uncharacterized protein</fullName>
    </submittedName>
</protein>
<feature type="transmembrane region" description="Helical" evidence="1">
    <location>
        <begin position="43"/>
        <end position="63"/>
    </location>
</feature>
<sequence>MFTRWIVDMDEKVQIAFGVWAGVSLLGYVLFYANKNSQFKRKYYPAFSVVTGALFLFIVNLMGFFKHQFWIVIVPVVALITFMNIRGAKFCDNCGKSNFTQSLKDKKIECQKCGHTI</sequence>
<keyword evidence="1" id="KW-1133">Transmembrane helix</keyword>
<name>A0A6S4PXQ4_VIBVL</name>
<evidence type="ECO:0000256" key="1">
    <source>
        <dbReference type="SAM" id="Phobius"/>
    </source>
</evidence>
<dbReference type="EMBL" id="AB609752">
    <property type="protein sequence ID" value="BBE39040.1"/>
    <property type="molecule type" value="Genomic_DNA"/>
</dbReference>
<reference evidence="2" key="1">
    <citation type="submission" date="2011-01" db="EMBL/GenBank/DDBJ databases">
        <title>Evolutionary Significance of Chromosomal Super-Integrons in Vibrio vulnificus Strains.</title>
        <authorList>
            <person name="Shu H.Y."/>
            <person name="Wu K.M."/>
            <person name="Liu T.T."/>
            <person name="Liu Y.M."/>
            <person name="Liao T.L."/>
            <person name="Hor L.I."/>
            <person name="Tsai S.F."/>
            <person name="Chen C.Y."/>
        </authorList>
    </citation>
    <scope>NUCLEOTIDE SEQUENCE</scope>
    <source>
        <strain evidence="2">CG021</strain>
    </source>
</reference>